<sequence>MGSSGVPRYEGFGCKSSVSNPFLEKKLHPSGEERESRKARLRTLAAAAVYHAGGAMKGGKLGMEDARELQLNLIRITYPPRTLRTWRRLVYAVCADLVKGAMNKELRVKGPVRIPTKGAPHHHPQVSLRRSSPDYN</sequence>
<accession>A0A3L6SEF2</accession>
<protein>
    <submittedName>
        <fullName evidence="2">40S ribosomal protein S20-1-like</fullName>
    </submittedName>
</protein>
<dbReference type="Proteomes" id="UP000275267">
    <property type="component" value="Unassembled WGS sequence"/>
</dbReference>
<dbReference type="OrthoDB" id="10248551at2759"/>
<dbReference type="GO" id="GO:0005840">
    <property type="term" value="C:ribosome"/>
    <property type="evidence" value="ECO:0007669"/>
    <property type="project" value="UniProtKB-KW"/>
</dbReference>
<dbReference type="AlphaFoldDB" id="A0A3L6SEF2"/>
<reference evidence="3" key="1">
    <citation type="journal article" date="2019" name="Nat. Commun.">
        <title>The genome of broomcorn millet.</title>
        <authorList>
            <person name="Zou C."/>
            <person name="Miki D."/>
            <person name="Li D."/>
            <person name="Tang Q."/>
            <person name="Xiao L."/>
            <person name="Rajput S."/>
            <person name="Deng P."/>
            <person name="Jia W."/>
            <person name="Huang R."/>
            <person name="Zhang M."/>
            <person name="Sun Y."/>
            <person name="Hu J."/>
            <person name="Fu X."/>
            <person name="Schnable P.S."/>
            <person name="Li F."/>
            <person name="Zhang H."/>
            <person name="Feng B."/>
            <person name="Zhu X."/>
            <person name="Liu R."/>
            <person name="Schnable J.C."/>
            <person name="Zhu J.-K."/>
            <person name="Zhang H."/>
        </authorList>
    </citation>
    <scope>NUCLEOTIDE SEQUENCE [LARGE SCALE GENOMIC DNA]</scope>
</reference>
<dbReference type="STRING" id="4540.A0A3L6SEF2"/>
<dbReference type="Gene3D" id="3.30.70.600">
    <property type="entry name" value="Ribosomal protein S10 domain"/>
    <property type="match status" value="1"/>
</dbReference>
<feature type="region of interest" description="Disordered" evidence="1">
    <location>
        <begin position="112"/>
        <end position="136"/>
    </location>
</feature>
<comment type="caution">
    <text evidence="2">The sequence shown here is derived from an EMBL/GenBank/DDBJ whole genome shotgun (WGS) entry which is preliminary data.</text>
</comment>
<keyword evidence="3" id="KW-1185">Reference proteome</keyword>
<organism evidence="2 3">
    <name type="scientific">Panicum miliaceum</name>
    <name type="common">Proso millet</name>
    <name type="synonym">Broomcorn millet</name>
    <dbReference type="NCBI Taxonomy" id="4540"/>
    <lineage>
        <taxon>Eukaryota</taxon>
        <taxon>Viridiplantae</taxon>
        <taxon>Streptophyta</taxon>
        <taxon>Embryophyta</taxon>
        <taxon>Tracheophyta</taxon>
        <taxon>Spermatophyta</taxon>
        <taxon>Magnoliopsida</taxon>
        <taxon>Liliopsida</taxon>
        <taxon>Poales</taxon>
        <taxon>Poaceae</taxon>
        <taxon>PACMAD clade</taxon>
        <taxon>Panicoideae</taxon>
        <taxon>Panicodae</taxon>
        <taxon>Paniceae</taxon>
        <taxon>Panicinae</taxon>
        <taxon>Panicum</taxon>
        <taxon>Panicum sect. Panicum</taxon>
    </lineage>
</organism>
<gene>
    <name evidence="2" type="ORF">C2845_PM02G16150</name>
</gene>
<dbReference type="EMBL" id="PQIB02000005">
    <property type="protein sequence ID" value="RLN19437.1"/>
    <property type="molecule type" value="Genomic_DNA"/>
</dbReference>
<dbReference type="InterPro" id="IPR036838">
    <property type="entry name" value="Ribosomal_uS10_dom_sf"/>
</dbReference>
<evidence type="ECO:0000313" key="3">
    <source>
        <dbReference type="Proteomes" id="UP000275267"/>
    </source>
</evidence>
<evidence type="ECO:0000256" key="1">
    <source>
        <dbReference type="SAM" id="MobiDB-lite"/>
    </source>
</evidence>
<name>A0A3L6SEF2_PANMI</name>
<evidence type="ECO:0000313" key="2">
    <source>
        <dbReference type="EMBL" id="RLN19437.1"/>
    </source>
</evidence>
<proteinExistence type="predicted"/>